<feature type="repeat" description="TPR" evidence="1">
    <location>
        <begin position="218"/>
        <end position="251"/>
    </location>
</feature>
<feature type="repeat" description="TPR" evidence="1">
    <location>
        <begin position="176"/>
        <end position="209"/>
    </location>
</feature>
<dbReference type="InterPro" id="IPR019734">
    <property type="entry name" value="TPR_rpt"/>
</dbReference>
<feature type="repeat" description="TPR" evidence="1">
    <location>
        <begin position="297"/>
        <end position="330"/>
    </location>
</feature>
<name>A0A937FBT3_9BACT</name>
<dbReference type="Pfam" id="PF13424">
    <property type="entry name" value="TPR_12"/>
    <property type="match status" value="3"/>
</dbReference>
<dbReference type="EMBL" id="JAESIY010000008">
    <property type="protein sequence ID" value="MBL3657673.1"/>
    <property type="molecule type" value="Genomic_DNA"/>
</dbReference>
<evidence type="ECO:0000313" key="3">
    <source>
        <dbReference type="EMBL" id="MBL3657673.1"/>
    </source>
</evidence>
<keyword evidence="2" id="KW-0812">Transmembrane</keyword>
<dbReference type="PANTHER" id="PTHR10098">
    <property type="entry name" value="RAPSYN-RELATED"/>
    <property type="match status" value="1"/>
</dbReference>
<organism evidence="3 4">
    <name type="scientific">Fulvivirga sediminis</name>
    <dbReference type="NCBI Taxonomy" id="2803949"/>
    <lineage>
        <taxon>Bacteria</taxon>
        <taxon>Pseudomonadati</taxon>
        <taxon>Bacteroidota</taxon>
        <taxon>Cytophagia</taxon>
        <taxon>Cytophagales</taxon>
        <taxon>Fulvivirgaceae</taxon>
        <taxon>Fulvivirga</taxon>
    </lineage>
</organism>
<evidence type="ECO:0000313" key="4">
    <source>
        <dbReference type="Proteomes" id="UP000659388"/>
    </source>
</evidence>
<keyword evidence="2" id="KW-1133">Transmembrane helix</keyword>
<dbReference type="PROSITE" id="PS51257">
    <property type="entry name" value="PROKAR_LIPOPROTEIN"/>
    <property type="match status" value="1"/>
</dbReference>
<comment type="caution">
    <text evidence="3">The sequence shown here is derived from an EMBL/GenBank/DDBJ whole genome shotgun (WGS) entry which is preliminary data.</text>
</comment>
<feature type="transmembrane region" description="Helical" evidence="2">
    <location>
        <begin position="6"/>
        <end position="23"/>
    </location>
</feature>
<dbReference type="PANTHER" id="PTHR10098:SF106">
    <property type="entry name" value="TETRATRICOPEPTIDE REPEAT PROTEIN 28-LIKE PROTEIN"/>
    <property type="match status" value="1"/>
</dbReference>
<protein>
    <submittedName>
        <fullName evidence="3">Tetratricopeptide repeat protein</fullName>
    </submittedName>
</protein>
<dbReference type="SMART" id="SM00671">
    <property type="entry name" value="SEL1"/>
    <property type="match status" value="4"/>
</dbReference>
<sequence length="457" mass="53251">MKCFNNYHILVFSIFYCIMMIACTDAEKRYSTVELPDDVKSLEALLRDDNLTIDSRLSAYYKLSKIFEIESPDLALNYAEKLTSLSIEKESIYFQARGTYMTGLLATNSGNYKEAVNNYIKAAELFEITQENLWQADAINNVGQIFYLIQGYDLAMKYFQKAAKLYEMENDYDYLSLALANIASCYYGKADFDNAEMFYQKAIVIQEESSNETDYKQSNYYQKLGNVYFEQNNYEKALSHYRKALSFTDLTNEFKYSIYLNIANTLNYSFDFANSEKWIDKAAQLESEIRIINAQHINSLNIQGEHYQLKGNHEKALEIFEKAITIADKDVFNEYLINTLDLISKSQRAMAKESAKLSINDIFRIEDIRRQQEKLKAEVIDQLDYKKLQVLLDTEIQNHYKDVKQSEIDKERSTIIKIASACIAIFFFTMLGTTLYIRSKKVTYENKIRRVNDLLNS</sequence>
<dbReference type="AlphaFoldDB" id="A0A937FBT3"/>
<dbReference type="Proteomes" id="UP000659388">
    <property type="component" value="Unassembled WGS sequence"/>
</dbReference>
<proteinExistence type="predicted"/>
<evidence type="ECO:0000256" key="2">
    <source>
        <dbReference type="SAM" id="Phobius"/>
    </source>
</evidence>
<dbReference type="PROSITE" id="PS50293">
    <property type="entry name" value="TPR_REGION"/>
    <property type="match status" value="1"/>
</dbReference>
<keyword evidence="1" id="KW-0802">TPR repeat</keyword>
<dbReference type="SMART" id="SM00028">
    <property type="entry name" value="TPR"/>
    <property type="match status" value="6"/>
</dbReference>
<keyword evidence="2" id="KW-0472">Membrane</keyword>
<gene>
    <name evidence="3" type="ORF">JL102_16100</name>
</gene>
<dbReference type="RefSeq" id="WP_202245452.1">
    <property type="nucleotide sequence ID" value="NZ_JAESIY010000008.1"/>
</dbReference>
<evidence type="ECO:0000256" key="1">
    <source>
        <dbReference type="PROSITE-ProRule" id="PRU00339"/>
    </source>
</evidence>
<accession>A0A937FBT3</accession>
<feature type="transmembrane region" description="Helical" evidence="2">
    <location>
        <begin position="414"/>
        <end position="437"/>
    </location>
</feature>
<feature type="repeat" description="TPR" evidence="1">
    <location>
        <begin position="136"/>
        <end position="169"/>
    </location>
</feature>
<reference evidence="3" key="1">
    <citation type="submission" date="2021-01" db="EMBL/GenBank/DDBJ databases">
        <title>Fulvivirga kasyanovii gen. nov., sp nov., a novel member of the phylum Bacteroidetes isolated from seawater in a mussel farm.</title>
        <authorList>
            <person name="Zhao L.-H."/>
            <person name="Wang Z.-J."/>
        </authorList>
    </citation>
    <scope>NUCLEOTIDE SEQUENCE</scope>
    <source>
        <strain evidence="3">2943</strain>
    </source>
</reference>
<dbReference type="Gene3D" id="1.25.40.10">
    <property type="entry name" value="Tetratricopeptide repeat domain"/>
    <property type="match status" value="2"/>
</dbReference>
<dbReference type="InterPro" id="IPR006597">
    <property type="entry name" value="Sel1-like"/>
</dbReference>
<keyword evidence="4" id="KW-1185">Reference proteome</keyword>
<dbReference type="InterPro" id="IPR011990">
    <property type="entry name" value="TPR-like_helical_dom_sf"/>
</dbReference>
<dbReference type="PROSITE" id="PS50005">
    <property type="entry name" value="TPR"/>
    <property type="match status" value="4"/>
</dbReference>
<dbReference type="SUPFAM" id="SSF48452">
    <property type="entry name" value="TPR-like"/>
    <property type="match status" value="1"/>
</dbReference>